<sequence>MRTKRLWIGSLSITLILSLMCSLLLLFPSQRVQAETSIEDKCAQYTSTDLLKNTSSGKDIFDFASELNIAAYGAPIRDLPNVIPIEYLRLNGEPVVYKYVGEEYGFLVVHSYHNVPPNNGEIAFLHIFVFDFQWTFEGNRQVMRVTPIVSENFKYGLNAEGVETWYKSDAKYTYQLGGSTTTLYFDKDFQLRNVGFSTLLLNENAVNYGERGYSKQKDDGLIIQQTLFNFKGVKQFSGNGLEELGIFALNQALGRIPIVGDVITTSKDFCEVIDAFITDTKDIDFTTPEDKFIFTEASRSQQAADDSYETFTRASSINPANDIYIDVGGYAECVTLLSDTNYRSRLLEQMRFDIVSVKADKITYYNDNYDNGNRKPFLTTYSQSLFSEAAPVTEMDNKPMETSADIYLLENGNQKFSYTPYASGNYQIYDINKVLNIKVMDQSGSTLWTGIGNASVQLSKGKKYTIIVSGQNAVRSSLHIKFTPIAFNNGTKNITLNGGEAVYFSVDLNNRNYLVDTFDKNFEVNLYGDSFDNLLEVYKNGNEFCFYNDGHHKSVVLEIVNRDSNKVQNAKITLGDGLAVELDKPVETTIETKIIFSFTAPVTGLYYIEKYNIDLYSYFIDLNQLVVGNGIDSYLMEGGKTYYGVIKANKIGSVKFSVQRDSQKLKTIGTTSITGKSTYQFVSFTSKVSHRYTFSLSSGAQLYYLIHNGQYISIMNPSSYSLFIPNGDTVYFSISNPKIINFNITVDLQEDALILNQSTSFTLNENGTKMFQVSLPLTGKYFIESELNYSLLDSGLNEIYYTPNDKIISGVYYVLVTGEKNQSSTIKMSNIVPEMAIMESKMISNTSYYQYNLIQGEKYIFYTFGNELKTNPRSVEISDANGTVLAHSNEKFVSLNFTATTSKIYVKLIIEGKNFYLGFNMIFEDSSKNPENEVTVFDKNELSNIPIKSNNDYTFIKIPKGDYVLYVDSPLVGKVEFWSITGTGFRKYTDYSDSAAWIKYNFDSNEDKLYAVNGKSISSVKAALIDASQDFDIRIQSKDGNVVDDLIRGNAYTFLLVDENNIVIGGIEEYPQFIVNYNGETVVPINGYYYFFEGNASTVTVNVSFLDKVVPFAIFYVQSPEVEVRLEYVSDEYAFFAKSNMTYNSDETFKCTNNELFVNDGSIKDVSDSRSSLSVSLNDIRWEVNATITARYTFTSETLGTFIVEEELNYQNPRMSINQINFNSKMMAYVNYASTDSTQVVTTITVPSNIKMLNIDGVGGKYFRLNIKVASRQDSLRINVSNLYFYYADCALNYSGDQTIYFDVANVCNIMPSANSVNTAIAVNKLILAGKSLKVTAASAQNATTGNDAVSGATALVAQTLVIYINELYLTGGNGGNGGKALNSAAAGKNGGNAGNGGLALSIPQAASIQVKSSCSKIVLTGGNGGHGGNGGDGANGNASSVHGKKGGNGGAGGNGAEPCNYFLSNSKITKSKGASGVGGIGGNGGNGYGENAVGGTGGIGGFSENGTGGRGGDGGNGGDGKPINSSDSSSGAGGTGGRGGYSTNGRGGRGGDGGKGGRGGNGGNGGAGGSSESGYGGIGGNGGDGGDGFDDTNTDQKPSRGGNGGNGGKGGYSGKTGLYATPGNGGNGGRGGYVGNIGGGKSGGNGGYGYNGGHGGHATKGNAIFAAGGNGGNGGDAYGGSPGKKGDSASGGPMGAHGKEGTDGVNKGSYQNYPG</sequence>
<name>A0A4Q2KKI2_9FIRM</name>
<feature type="region of interest" description="Disordered" evidence="1">
    <location>
        <begin position="1426"/>
        <end position="1451"/>
    </location>
</feature>
<feature type="region of interest" description="Disordered" evidence="1">
    <location>
        <begin position="1649"/>
        <end position="1716"/>
    </location>
</feature>
<evidence type="ECO:0000313" key="3">
    <source>
        <dbReference type="Proteomes" id="UP000291269"/>
    </source>
</evidence>
<feature type="compositionally biased region" description="Gly residues" evidence="1">
    <location>
        <begin position="1602"/>
        <end position="1614"/>
    </location>
</feature>
<evidence type="ECO:0000313" key="2">
    <source>
        <dbReference type="EMBL" id="RXZ63813.1"/>
    </source>
</evidence>
<dbReference type="RefSeq" id="WP_129222893.1">
    <property type="nucleotide sequence ID" value="NZ_SDOZ01000001.1"/>
</dbReference>
<dbReference type="EMBL" id="SDOZ01000001">
    <property type="protein sequence ID" value="RXZ63813.1"/>
    <property type="molecule type" value="Genomic_DNA"/>
</dbReference>
<proteinExistence type="predicted"/>
<feature type="compositionally biased region" description="Gly residues" evidence="1">
    <location>
        <begin position="1532"/>
        <end position="1587"/>
    </location>
</feature>
<accession>A0A4Q2KKI2</accession>
<comment type="caution">
    <text evidence="2">The sequence shown here is derived from an EMBL/GenBank/DDBJ whole genome shotgun (WGS) entry which is preliminary data.</text>
</comment>
<evidence type="ECO:0000256" key="1">
    <source>
        <dbReference type="SAM" id="MobiDB-lite"/>
    </source>
</evidence>
<feature type="compositionally biased region" description="Gly residues" evidence="1">
    <location>
        <begin position="1500"/>
        <end position="1521"/>
    </location>
</feature>
<dbReference type="Proteomes" id="UP000291269">
    <property type="component" value="Unassembled WGS sequence"/>
</dbReference>
<reference evidence="2 3" key="1">
    <citation type="journal article" date="2019" name="Gut">
        <title>Antibiotics-induced monodominance of a novel gut bacterial order.</title>
        <authorList>
            <person name="Hildebrand F."/>
            <person name="Moitinho-Silva L."/>
            <person name="Blasche S."/>
            <person name="Jahn M.T."/>
            <person name="Gossmann T.I."/>
            <person name="Heuerta-Cepas J."/>
            <person name="Hercog R."/>
            <person name="Luetge M."/>
            <person name="Bahram M."/>
            <person name="Pryszlak A."/>
            <person name="Alves R.J."/>
            <person name="Waszak S.M."/>
            <person name="Zhu A."/>
            <person name="Ye L."/>
            <person name="Costea P.I."/>
            <person name="Aalvink S."/>
            <person name="Belzer C."/>
            <person name="Forslund S.K."/>
            <person name="Sunagawa S."/>
            <person name="Hentschel U."/>
            <person name="Merten C."/>
            <person name="Patil K.R."/>
            <person name="Benes V."/>
            <person name="Bork P."/>
        </authorList>
    </citation>
    <scope>NUCLEOTIDE SEQUENCE [LARGE SCALE GENOMIC DNA]</scope>
    <source>
        <strain evidence="2 3">HDS1380</strain>
    </source>
</reference>
<feature type="compositionally biased region" description="Gly residues" evidence="1">
    <location>
        <begin position="1649"/>
        <end position="1659"/>
    </location>
</feature>
<feature type="compositionally biased region" description="Gly residues" evidence="1">
    <location>
        <begin position="1426"/>
        <end position="1435"/>
    </location>
</feature>
<feature type="region of interest" description="Disordered" evidence="1">
    <location>
        <begin position="1500"/>
        <end position="1614"/>
    </location>
</feature>
<gene>
    <name evidence="2" type="ORF">ESZ91_00090</name>
</gene>
<feature type="compositionally biased region" description="Gly residues" evidence="1">
    <location>
        <begin position="1669"/>
        <end position="1684"/>
    </location>
</feature>
<keyword evidence="3" id="KW-1185">Reference proteome</keyword>
<protein>
    <submittedName>
        <fullName evidence="2">Uncharacterized protein</fullName>
    </submittedName>
</protein>
<organism evidence="2 3">
    <name type="scientific">Candidatus Borkfalkia ceftriaxoniphila</name>
    <dbReference type="NCBI Taxonomy" id="2508949"/>
    <lineage>
        <taxon>Bacteria</taxon>
        <taxon>Bacillati</taxon>
        <taxon>Bacillota</taxon>
        <taxon>Clostridia</taxon>
        <taxon>Christensenellales</taxon>
        <taxon>Christensenellaceae</taxon>
        <taxon>Candidatus Borkfalkia</taxon>
    </lineage>
</organism>
<dbReference type="PRINTS" id="PR01228">
    <property type="entry name" value="EGGSHELL"/>
</dbReference>